<dbReference type="NCBIfam" id="TIGR02937">
    <property type="entry name" value="sigma70-ECF"/>
    <property type="match status" value="1"/>
</dbReference>
<dbReference type="InterPro" id="IPR000943">
    <property type="entry name" value="RNA_pol_sigma70"/>
</dbReference>
<dbReference type="SUPFAM" id="SSF88659">
    <property type="entry name" value="Sigma3 and sigma4 domains of RNA polymerase sigma factors"/>
    <property type="match status" value="2"/>
</dbReference>
<dbReference type="PANTHER" id="PTHR30603:SF60">
    <property type="entry name" value="RNA POLYMERASE SIGMA FACTOR RPOD"/>
    <property type="match status" value="1"/>
</dbReference>
<evidence type="ECO:0000256" key="6">
    <source>
        <dbReference type="SAM" id="MobiDB-lite"/>
    </source>
</evidence>
<dbReference type="Pfam" id="PF04539">
    <property type="entry name" value="Sigma70_r3"/>
    <property type="match status" value="1"/>
</dbReference>
<organism evidence="9">
    <name type="scientific">hydrothermal vent metagenome</name>
    <dbReference type="NCBI Taxonomy" id="652676"/>
    <lineage>
        <taxon>unclassified sequences</taxon>
        <taxon>metagenomes</taxon>
        <taxon>ecological metagenomes</taxon>
    </lineage>
</organism>
<dbReference type="InterPro" id="IPR050239">
    <property type="entry name" value="Sigma-70_RNA_pol_init_factors"/>
</dbReference>
<dbReference type="PROSITE" id="PS00715">
    <property type="entry name" value="SIGMA70_1"/>
    <property type="match status" value="1"/>
</dbReference>
<sequence length="349" mass="39467">MASGSKARESVVKRAKREREDAKDRIDRDTLTRSSRERDRNKLTDDRGRLTTDLVSQYLTAIGEYELLTAEREVDYAQKIESGQSAAEALEAGKFKTKAEEIGLRRKVRHGREAKDAFLTANLRLVVANARRYANTSGIDFLDLIQEGNLGLIRAVEKFDWRKGFKFSTYATWWIRQAITRAIADKSRTVRIPVHLHDTLAAVRAAQASLKAELGREPKPEEIAEEAGVNVDKVELALGVADTVSLEQPVGEDGAQLGDFIQDEDAADPMKVTEEMDIADSLRKSIERLPNREGRILALRYGFHDGVPRTLEEIGEEFNLTRERIRQLEKLALCRLRHPSFGIREQDLI</sequence>
<name>A0A3B0SL57_9ZZZZ</name>
<dbReference type="InterPro" id="IPR013325">
    <property type="entry name" value="RNA_pol_sigma_r2"/>
</dbReference>
<dbReference type="GO" id="GO:0003677">
    <property type="term" value="F:DNA binding"/>
    <property type="evidence" value="ECO:0007669"/>
    <property type="project" value="UniProtKB-KW"/>
</dbReference>
<protein>
    <submittedName>
        <fullName evidence="9">RNA polymerase sigma factor RpoD</fullName>
    </submittedName>
</protein>
<dbReference type="InterPro" id="IPR007630">
    <property type="entry name" value="RNA_pol_sigma70_r4"/>
</dbReference>
<dbReference type="InterPro" id="IPR014284">
    <property type="entry name" value="RNA_pol_sigma-70_dom"/>
</dbReference>
<dbReference type="InterPro" id="IPR036388">
    <property type="entry name" value="WH-like_DNA-bd_sf"/>
</dbReference>
<reference evidence="9" key="1">
    <citation type="submission" date="2018-06" db="EMBL/GenBank/DDBJ databases">
        <authorList>
            <person name="Zhirakovskaya E."/>
        </authorList>
    </citation>
    <scope>NUCLEOTIDE SEQUENCE</scope>
</reference>
<evidence type="ECO:0000256" key="3">
    <source>
        <dbReference type="ARBA" id="ARBA00023082"/>
    </source>
</evidence>
<dbReference type="Pfam" id="PF04542">
    <property type="entry name" value="Sigma70_r2"/>
    <property type="match status" value="1"/>
</dbReference>
<dbReference type="PANTHER" id="PTHR30603">
    <property type="entry name" value="RNA POLYMERASE SIGMA FACTOR RPO"/>
    <property type="match status" value="1"/>
</dbReference>
<feature type="domain" description="RNA polymerase sigma-70" evidence="8">
    <location>
        <begin position="310"/>
        <end position="336"/>
    </location>
</feature>
<dbReference type="GO" id="GO:0016987">
    <property type="term" value="F:sigma factor activity"/>
    <property type="evidence" value="ECO:0007669"/>
    <property type="project" value="UniProtKB-KW"/>
</dbReference>
<evidence type="ECO:0000259" key="7">
    <source>
        <dbReference type="PROSITE" id="PS00715"/>
    </source>
</evidence>
<keyword evidence="3" id="KW-0731">Sigma factor</keyword>
<evidence type="ECO:0000256" key="2">
    <source>
        <dbReference type="ARBA" id="ARBA00023015"/>
    </source>
</evidence>
<evidence type="ECO:0000259" key="8">
    <source>
        <dbReference type="PROSITE" id="PS00716"/>
    </source>
</evidence>
<proteinExistence type="inferred from homology"/>
<comment type="similarity">
    <text evidence="1">Belongs to the sigma-70 factor family.</text>
</comment>
<feature type="domain" description="RNA polymerase sigma-70" evidence="7">
    <location>
        <begin position="143"/>
        <end position="156"/>
    </location>
</feature>
<dbReference type="Pfam" id="PF00140">
    <property type="entry name" value="Sigma70_r1_2"/>
    <property type="match status" value="1"/>
</dbReference>
<dbReference type="SUPFAM" id="SSF88946">
    <property type="entry name" value="Sigma2 domain of RNA polymerase sigma factors"/>
    <property type="match status" value="1"/>
</dbReference>
<dbReference type="EMBL" id="UOEK01000341">
    <property type="protein sequence ID" value="VAW06178.1"/>
    <property type="molecule type" value="Genomic_DNA"/>
</dbReference>
<dbReference type="Pfam" id="PF04545">
    <property type="entry name" value="Sigma70_r4"/>
    <property type="match status" value="1"/>
</dbReference>
<dbReference type="AlphaFoldDB" id="A0A3B0SL57"/>
<keyword evidence="5" id="KW-0804">Transcription</keyword>
<keyword evidence="4" id="KW-0238">DNA-binding</keyword>
<feature type="region of interest" description="Disordered" evidence="6">
    <location>
        <begin position="1"/>
        <end position="44"/>
    </location>
</feature>
<accession>A0A3B0SL57</accession>
<dbReference type="InterPro" id="IPR013324">
    <property type="entry name" value="RNA_pol_sigma_r3/r4-like"/>
</dbReference>
<evidence type="ECO:0000256" key="4">
    <source>
        <dbReference type="ARBA" id="ARBA00023125"/>
    </source>
</evidence>
<keyword evidence="2" id="KW-0805">Transcription regulation</keyword>
<evidence type="ECO:0000256" key="1">
    <source>
        <dbReference type="ARBA" id="ARBA00007788"/>
    </source>
</evidence>
<gene>
    <name evidence="9" type="ORF">MNBD_ACTINO02-807</name>
</gene>
<evidence type="ECO:0000256" key="5">
    <source>
        <dbReference type="ARBA" id="ARBA00023163"/>
    </source>
</evidence>
<evidence type="ECO:0000313" key="9">
    <source>
        <dbReference type="EMBL" id="VAW06178.1"/>
    </source>
</evidence>
<dbReference type="Gene3D" id="1.10.10.10">
    <property type="entry name" value="Winged helix-like DNA-binding domain superfamily/Winged helix DNA-binding domain"/>
    <property type="match status" value="2"/>
</dbReference>
<dbReference type="GO" id="GO:0006352">
    <property type="term" value="P:DNA-templated transcription initiation"/>
    <property type="evidence" value="ECO:0007669"/>
    <property type="project" value="InterPro"/>
</dbReference>
<dbReference type="InterPro" id="IPR007627">
    <property type="entry name" value="RNA_pol_sigma70_r2"/>
</dbReference>
<dbReference type="PRINTS" id="PR00046">
    <property type="entry name" value="SIGMA70FCT"/>
</dbReference>
<dbReference type="InterPro" id="IPR009042">
    <property type="entry name" value="RNA_pol_sigma70_r1_2"/>
</dbReference>
<dbReference type="Gene3D" id="1.10.601.10">
    <property type="entry name" value="RNA Polymerase Primary Sigma Factor"/>
    <property type="match status" value="2"/>
</dbReference>
<dbReference type="InterPro" id="IPR007624">
    <property type="entry name" value="RNA_pol_sigma70_r3"/>
</dbReference>
<dbReference type="PROSITE" id="PS00716">
    <property type="entry name" value="SIGMA70_2"/>
    <property type="match status" value="1"/>
</dbReference>
<dbReference type="CDD" id="cd06171">
    <property type="entry name" value="Sigma70_r4"/>
    <property type="match status" value="1"/>
</dbReference>